<keyword evidence="3" id="KW-0963">Cytoplasm</keyword>
<dbReference type="SUPFAM" id="SSF47986">
    <property type="entry name" value="DEATH domain"/>
    <property type="match status" value="1"/>
</dbReference>
<dbReference type="Pfam" id="PF00791">
    <property type="entry name" value="ZU5"/>
    <property type="match status" value="1"/>
</dbReference>
<dbReference type="InterPro" id="IPR040745">
    <property type="entry name" value="Ankyrin_UPA"/>
</dbReference>
<dbReference type="FunFam" id="2.60.40.2660:FF:000001">
    <property type="entry name" value="Ankyrin-3 isoform 2"/>
    <property type="match status" value="1"/>
</dbReference>
<sequence>MALPQSEDAMTGDTDKYLGPQDLKELGDDSLPAEGYMGFSLGARSASLRSFSSDRSYTLNRSSFARDSMTIEELLVPSKEQHLTFTREFDSDSLRHYSWAADTLDNVNLVSSPVHSGFLVSFMVDARGGSMRGSRHHGMRIIIPPRKCTAPTRITCRLVKRHKLANPPPMVEGEGLASRLVEMGPAGAQFLGPVIVEIPHFGSMRGKERELIVLRSENGETWKEHQFDSKNEDLTELLNGMDEELDSPEELGKKRICRIITKDFPQYFAVVSRIKQESNQIGPEGGILSSTTVPLVQASFPEGALTKRIRVGLQAQPVPDETVKKILGNKATFSPIVTVEPRRRKFHKPITMTIPVPPASGEGVSNGYKGDTTPNLRLLCSITGGTSPAQWEDITGTTPLTFIKDCVSFTTNVSARFWLADCHQVLETVGLATQLYRELICVPYMAKFVVFAKMNDPVESSLRCFCMTDDKVDKTLEQQENFEEVARSKDIEVLEGKPIYVDCYGNLAALTKGGQQLVFNFYAFKENRLPFSIKIRDTSQEPCGRLSFLKEPKTTKGLPQTAVCNLNITLPAHKKNEKTDRRQSFASLALRKRYSYLTEPGMSPQSPCERTDIRMAIVADHLGLSWTELARELNFSVDEINQIRVENPNSLISQSFMLLKKWVTRDGKNATTDALTAVLTKINRIDIVTLLEGPIFDYGNISGTRSFADENSVFHDPVDGYPPLQVELETPTGLHYTPPTPFQQDDYFSDLSSIESPLRTPSRLSDGVVPSQGNVEHSADGPPVVTAEDTSLEDSRLEDSMPLTEIPEAVDVHESQLENVCLSEYPQYLGRMAGVPRDVKPAEPLEQTRKVGVSSEQQEKGKSGPDEEMTEEKLKSLFEDIQLEEGVESEEMTEEKVQAILKRVQQAELEMSSITGWQNETSSGNLESPAQARRITGGLLDRLDDSPDQCRDSITSYLKGEPGKFEANGSHAEVTPEAKTKSYFSESQNDIGKQSAKETLKPKIQGSGRVDEPASPLAAYQKALEETSKFVIEEPKPCVPVSMKKMSRTTPADGKPRLNLHEEEGSNGSEQKQGEGYKMKTKKEIRHVEKKSHS</sequence>
<keyword evidence="7" id="KW-0472">Membrane</keyword>
<accession>A0A8C9E4K4</accession>
<evidence type="ECO:0000313" key="12">
    <source>
        <dbReference type="Proteomes" id="UP000694554"/>
    </source>
</evidence>
<dbReference type="InterPro" id="IPR000906">
    <property type="entry name" value="ZU5_dom"/>
</dbReference>
<dbReference type="SMART" id="SM00218">
    <property type="entry name" value="ZU5"/>
    <property type="match status" value="1"/>
</dbReference>
<dbReference type="FunFam" id="2.60.220.30:FF:000001">
    <property type="entry name" value="Ankyrin-3 isoform 2"/>
    <property type="match status" value="1"/>
</dbReference>
<organism evidence="11 12">
    <name type="scientific">Phocoena sinus</name>
    <name type="common">Vaquita</name>
    <dbReference type="NCBI Taxonomy" id="42100"/>
    <lineage>
        <taxon>Eukaryota</taxon>
        <taxon>Metazoa</taxon>
        <taxon>Chordata</taxon>
        <taxon>Craniata</taxon>
        <taxon>Vertebrata</taxon>
        <taxon>Euteleostomi</taxon>
        <taxon>Mammalia</taxon>
        <taxon>Eutheria</taxon>
        <taxon>Laurasiatheria</taxon>
        <taxon>Artiodactyla</taxon>
        <taxon>Whippomorpha</taxon>
        <taxon>Cetacea</taxon>
        <taxon>Odontoceti</taxon>
        <taxon>Phocoenidae</taxon>
        <taxon>Phocoena</taxon>
    </lineage>
</organism>
<dbReference type="Pfam" id="PF17809">
    <property type="entry name" value="UPA_2"/>
    <property type="match status" value="1"/>
</dbReference>
<dbReference type="GO" id="GO:0007165">
    <property type="term" value="P:signal transduction"/>
    <property type="evidence" value="ECO:0007669"/>
    <property type="project" value="InterPro"/>
</dbReference>
<dbReference type="Gene3D" id="2.60.40.2660">
    <property type="match status" value="1"/>
</dbReference>
<evidence type="ECO:0000256" key="8">
    <source>
        <dbReference type="SAM" id="MobiDB-lite"/>
    </source>
</evidence>
<feature type="region of interest" description="Disordered" evidence="8">
    <location>
        <begin position="842"/>
        <end position="872"/>
    </location>
</feature>
<dbReference type="CDD" id="cd08803">
    <property type="entry name" value="Death_ank3"/>
    <property type="match status" value="1"/>
</dbReference>
<dbReference type="GO" id="GO:0016020">
    <property type="term" value="C:membrane"/>
    <property type="evidence" value="ECO:0007669"/>
    <property type="project" value="UniProtKB-SubCell"/>
</dbReference>
<dbReference type="InterPro" id="IPR051165">
    <property type="entry name" value="Multifunctional_ANK_Repeat"/>
</dbReference>
<dbReference type="Pfam" id="PF00531">
    <property type="entry name" value="Death"/>
    <property type="match status" value="1"/>
</dbReference>
<reference evidence="11" key="2">
    <citation type="submission" date="2025-08" db="UniProtKB">
        <authorList>
            <consortium name="Ensembl"/>
        </authorList>
    </citation>
    <scope>IDENTIFICATION</scope>
</reference>
<dbReference type="PROSITE" id="PS50017">
    <property type="entry name" value="DEATH_DOMAIN"/>
    <property type="match status" value="1"/>
</dbReference>
<evidence type="ECO:0000259" key="9">
    <source>
        <dbReference type="PROSITE" id="PS50017"/>
    </source>
</evidence>
<feature type="compositionally biased region" description="Basic and acidic residues" evidence="8">
    <location>
        <begin position="857"/>
        <end position="872"/>
    </location>
</feature>
<dbReference type="GeneTree" id="ENSGT00940000154939"/>
<dbReference type="Proteomes" id="UP000694554">
    <property type="component" value="Chromosome 16"/>
</dbReference>
<feature type="region of interest" description="Disordered" evidence="8">
    <location>
        <begin position="753"/>
        <end position="797"/>
    </location>
</feature>
<dbReference type="AlphaFoldDB" id="A0A8C9E4K4"/>
<evidence type="ECO:0000256" key="4">
    <source>
        <dbReference type="ARBA" id="ARBA00022553"/>
    </source>
</evidence>
<evidence type="ECO:0000256" key="6">
    <source>
        <dbReference type="ARBA" id="ARBA00023043"/>
    </source>
</evidence>
<dbReference type="Ensembl" id="ENSPSNT00000021414.1">
    <property type="protein sequence ID" value="ENSPSNP00000019013.1"/>
    <property type="gene ID" value="ENSPSNG00000012368.1"/>
</dbReference>
<evidence type="ECO:0000256" key="1">
    <source>
        <dbReference type="ARBA" id="ARBA00004370"/>
    </source>
</evidence>
<evidence type="ECO:0000256" key="5">
    <source>
        <dbReference type="ARBA" id="ARBA00022737"/>
    </source>
</evidence>
<feature type="region of interest" description="Disordered" evidence="8">
    <location>
        <begin position="961"/>
        <end position="1014"/>
    </location>
</feature>
<comment type="subcellular location">
    <subcellularLocation>
        <location evidence="2">Cytoplasm</location>
    </subcellularLocation>
    <subcellularLocation>
        <location evidence="1">Membrane</location>
    </subcellularLocation>
</comment>
<feature type="compositionally biased region" description="Basic and acidic residues" evidence="8">
    <location>
        <begin position="1054"/>
        <end position="1064"/>
    </location>
</feature>
<feature type="domain" description="ZU5" evidence="10">
    <location>
        <begin position="118"/>
        <end position="273"/>
    </location>
</feature>
<keyword evidence="4" id="KW-0597">Phosphoprotein</keyword>
<evidence type="ECO:0000256" key="2">
    <source>
        <dbReference type="ARBA" id="ARBA00004496"/>
    </source>
</evidence>
<dbReference type="Gene3D" id="1.10.533.10">
    <property type="entry name" value="Death Domain, Fas"/>
    <property type="match status" value="1"/>
</dbReference>
<evidence type="ECO:0000313" key="11">
    <source>
        <dbReference type="Ensembl" id="ENSPSNP00000019013.1"/>
    </source>
</evidence>
<dbReference type="InterPro" id="IPR011029">
    <property type="entry name" value="DEATH-like_dom_sf"/>
</dbReference>
<proteinExistence type="predicted"/>
<gene>
    <name evidence="11" type="primary">ANK3</name>
</gene>
<feature type="compositionally biased region" description="Polar residues" evidence="8">
    <location>
        <begin position="982"/>
        <end position="992"/>
    </location>
</feature>
<protein>
    <submittedName>
        <fullName evidence="11">Ankyrin 3</fullName>
    </submittedName>
</protein>
<feature type="domain" description="ZU5" evidence="10">
    <location>
        <begin position="275"/>
        <end position="422"/>
    </location>
</feature>
<name>A0A8C9E4K4_PHOSS</name>
<dbReference type="InterPro" id="IPR037971">
    <property type="entry name" value="Ank3_Death"/>
</dbReference>
<dbReference type="Gene3D" id="2.60.220.30">
    <property type="match status" value="2"/>
</dbReference>
<keyword evidence="5" id="KW-0677">Repeat</keyword>
<feature type="compositionally biased region" description="Basic residues" evidence="8">
    <location>
        <begin position="1079"/>
        <end position="1094"/>
    </location>
</feature>
<dbReference type="PANTHER" id="PTHR24123:SF74">
    <property type="entry name" value="ANKYRIN 3"/>
    <property type="match status" value="1"/>
</dbReference>
<reference evidence="11" key="3">
    <citation type="submission" date="2025-09" db="UniProtKB">
        <authorList>
            <consortium name="Ensembl"/>
        </authorList>
    </citation>
    <scope>IDENTIFICATION</scope>
</reference>
<feature type="domain" description="Death" evidence="9">
    <location>
        <begin position="611"/>
        <end position="695"/>
    </location>
</feature>
<dbReference type="PANTHER" id="PTHR24123">
    <property type="entry name" value="ANKYRIN REPEAT-CONTAINING"/>
    <property type="match status" value="1"/>
</dbReference>
<keyword evidence="12" id="KW-1185">Reference proteome</keyword>
<dbReference type="SMART" id="SM00005">
    <property type="entry name" value="DEATH"/>
    <property type="match status" value="1"/>
</dbReference>
<dbReference type="FunFam" id="1.10.533.10:FF:000002">
    <property type="entry name" value="Ankyrin-3 isoform 2"/>
    <property type="match status" value="1"/>
</dbReference>
<evidence type="ECO:0000259" key="10">
    <source>
        <dbReference type="PROSITE" id="PS51145"/>
    </source>
</evidence>
<dbReference type="GO" id="GO:0005737">
    <property type="term" value="C:cytoplasm"/>
    <property type="evidence" value="ECO:0007669"/>
    <property type="project" value="UniProtKB-SubCell"/>
</dbReference>
<dbReference type="InterPro" id="IPR000488">
    <property type="entry name" value="Death_dom"/>
</dbReference>
<keyword evidence="6" id="KW-0040">ANK repeat</keyword>
<reference evidence="11" key="1">
    <citation type="submission" date="2019-08" db="EMBL/GenBank/DDBJ databases">
        <title>Phocoena sinus (Vaquita) genome, mPhoSin1, primary haplotype.</title>
        <authorList>
            <person name="Morin P."/>
            <person name="Mountcastle J."/>
            <person name="Fungtammasan C."/>
            <person name="Rhie A."/>
            <person name="Rojas-Bracho L."/>
            <person name="Smith C.R."/>
            <person name="Taylor B.L."/>
            <person name="Gulland F.M.D."/>
            <person name="Musser W."/>
            <person name="Houck M."/>
            <person name="Haase B."/>
            <person name="Paez S."/>
            <person name="Howe K."/>
            <person name="Torrance J."/>
            <person name="Formenti G."/>
            <person name="Phillippy A."/>
            <person name="Ryder O."/>
            <person name="Jarvis E.D."/>
            <person name="Fedrigo O."/>
        </authorList>
    </citation>
    <scope>NUCLEOTIDE SEQUENCE [LARGE SCALE GENOMIC DNA]</scope>
</reference>
<dbReference type="PROSITE" id="PS51145">
    <property type="entry name" value="ZU5"/>
    <property type="match status" value="2"/>
</dbReference>
<evidence type="ECO:0000256" key="7">
    <source>
        <dbReference type="ARBA" id="ARBA00023136"/>
    </source>
</evidence>
<evidence type="ECO:0000256" key="3">
    <source>
        <dbReference type="ARBA" id="ARBA00022490"/>
    </source>
</evidence>
<feature type="region of interest" description="Disordered" evidence="8">
    <location>
        <begin position="1"/>
        <end position="22"/>
    </location>
</feature>
<feature type="region of interest" description="Disordered" evidence="8">
    <location>
        <begin position="1042"/>
        <end position="1094"/>
    </location>
</feature>
<dbReference type="FunFam" id="2.60.220.30:FF:000002">
    <property type="entry name" value="Ankyrin-3 isoform 2"/>
    <property type="match status" value="1"/>
</dbReference>